<comment type="caution">
    <text evidence="2">The sequence shown here is derived from an EMBL/GenBank/DDBJ whole genome shotgun (WGS) entry which is preliminary data.</text>
</comment>
<sequence length="87" mass="10010">MYRRKYKPHNNNDRTKKKNTNRIILNVRNARRSFSSQRKRRSKDDDKGEVSPPIISSVRVLAAIERSAAMRAAPQLIAVSSTVSFRP</sequence>
<dbReference type="AlphaFoldDB" id="A0A811V4A7"/>
<keyword evidence="3" id="KW-1185">Reference proteome</keyword>
<reference evidence="2" key="1">
    <citation type="submission" date="2020-11" db="EMBL/GenBank/DDBJ databases">
        <authorList>
            <person name="Whitehead M."/>
        </authorList>
    </citation>
    <scope>NUCLEOTIDE SEQUENCE</scope>
    <source>
        <strain evidence="2">EGII</strain>
    </source>
</reference>
<proteinExistence type="predicted"/>
<gene>
    <name evidence="2" type="ORF">CCAP1982_LOCUS13565</name>
</gene>
<name>A0A811V4A7_CERCA</name>
<dbReference type="Proteomes" id="UP000606786">
    <property type="component" value="Unassembled WGS sequence"/>
</dbReference>
<evidence type="ECO:0000256" key="1">
    <source>
        <dbReference type="SAM" id="MobiDB-lite"/>
    </source>
</evidence>
<evidence type="ECO:0000313" key="3">
    <source>
        <dbReference type="Proteomes" id="UP000606786"/>
    </source>
</evidence>
<evidence type="ECO:0000313" key="2">
    <source>
        <dbReference type="EMBL" id="CAD7005205.1"/>
    </source>
</evidence>
<accession>A0A811V4A7</accession>
<feature type="region of interest" description="Disordered" evidence="1">
    <location>
        <begin position="1"/>
        <end position="52"/>
    </location>
</feature>
<protein>
    <submittedName>
        <fullName evidence="2">(Mediterranean fruit fly) hypothetical protein</fullName>
    </submittedName>
</protein>
<organism evidence="2 3">
    <name type="scientific">Ceratitis capitata</name>
    <name type="common">Mediterranean fruit fly</name>
    <name type="synonym">Tephritis capitata</name>
    <dbReference type="NCBI Taxonomy" id="7213"/>
    <lineage>
        <taxon>Eukaryota</taxon>
        <taxon>Metazoa</taxon>
        <taxon>Ecdysozoa</taxon>
        <taxon>Arthropoda</taxon>
        <taxon>Hexapoda</taxon>
        <taxon>Insecta</taxon>
        <taxon>Pterygota</taxon>
        <taxon>Neoptera</taxon>
        <taxon>Endopterygota</taxon>
        <taxon>Diptera</taxon>
        <taxon>Brachycera</taxon>
        <taxon>Muscomorpha</taxon>
        <taxon>Tephritoidea</taxon>
        <taxon>Tephritidae</taxon>
        <taxon>Ceratitis</taxon>
        <taxon>Ceratitis</taxon>
    </lineage>
</organism>
<dbReference type="EMBL" id="CAJHJT010000034">
    <property type="protein sequence ID" value="CAD7005205.1"/>
    <property type="molecule type" value="Genomic_DNA"/>
</dbReference>